<dbReference type="OrthoDB" id="1900471at2759"/>
<protein>
    <recommendedName>
        <fullName evidence="1">F-box domain-containing protein</fullName>
    </recommendedName>
</protein>
<dbReference type="Pfam" id="PF24758">
    <property type="entry name" value="LRR_At5g56370"/>
    <property type="match status" value="1"/>
</dbReference>
<dbReference type="EMBL" id="CACVBM020001940">
    <property type="protein sequence ID" value="CAA7062559.1"/>
    <property type="molecule type" value="Genomic_DNA"/>
</dbReference>
<dbReference type="Pfam" id="PF00646">
    <property type="entry name" value="F-box"/>
    <property type="match status" value="1"/>
</dbReference>
<accession>A0A6D2LC85</accession>
<evidence type="ECO:0000313" key="2">
    <source>
        <dbReference type="EMBL" id="CAA7062559.1"/>
    </source>
</evidence>
<feature type="domain" description="F-box" evidence="1">
    <location>
        <begin position="37"/>
        <end position="85"/>
    </location>
</feature>
<sequence length="448" mass="50836">MEELLYVLSCIISEELLPTTQEEARNCSEWIGEQVCQDMISVLPEELIIRILSLIPTKYAVKTMVLSKRWRSVWTLVPKLFYKERDFDGCGSLSRFLNKSLELNKAPMLETLCIQLGSRLPVDAVGNWVAKAVDRCVREIELEIQRTAAFTILPMCLYTCKTLVVLNLTGNIGVDVPSSVCLPSLKRLFLVYVVYRNDYSLFRLLSSANAISDLYVKRRPYDHVRKFIVEVPSLQIFRYVNIPSRDRVGKGVGSLVIESPGLKELIINDLSGDSCLIENLPNLNEACINVFGYLDDKLLRSISSVTSLGLFLTKQMFANPSTIPNFSRLITLDLCPFMFSWFRPLMLLLSNSPKLTVLRVFYCPSFLWVNPSSVPDCLLFHLKTFECVQYGGREGEKQLVAYILANSKCLEKAVISVTTNFGGEYKVKKEKELESMFRVSAASQLLFE</sequence>
<evidence type="ECO:0000313" key="3">
    <source>
        <dbReference type="Proteomes" id="UP000467841"/>
    </source>
</evidence>
<comment type="caution">
    <text evidence="2">The sequence shown here is derived from an EMBL/GenBank/DDBJ whole genome shotgun (WGS) entry which is preliminary data.</text>
</comment>
<dbReference type="Gene3D" id="1.20.1280.50">
    <property type="match status" value="1"/>
</dbReference>
<dbReference type="Pfam" id="PF08387">
    <property type="entry name" value="FBD"/>
    <property type="match status" value="1"/>
</dbReference>
<organism evidence="2 3">
    <name type="scientific">Microthlaspi erraticum</name>
    <dbReference type="NCBI Taxonomy" id="1685480"/>
    <lineage>
        <taxon>Eukaryota</taxon>
        <taxon>Viridiplantae</taxon>
        <taxon>Streptophyta</taxon>
        <taxon>Embryophyta</taxon>
        <taxon>Tracheophyta</taxon>
        <taxon>Spermatophyta</taxon>
        <taxon>Magnoliopsida</taxon>
        <taxon>eudicotyledons</taxon>
        <taxon>Gunneridae</taxon>
        <taxon>Pentapetalae</taxon>
        <taxon>rosids</taxon>
        <taxon>malvids</taxon>
        <taxon>Brassicales</taxon>
        <taxon>Brassicaceae</taxon>
        <taxon>Coluteocarpeae</taxon>
        <taxon>Microthlaspi</taxon>
    </lineage>
</organism>
<dbReference type="PROSITE" id="PS50181">
    <property type="entry name" value="FBOX"/>
    <property type="match status" value="1"/>
</dbReference>
<dbReference type="InterPro" id="IPR050232">
    <property type="entry name" value="FBL13/AtMIF1-like"/>
</dbReference>
<dbReference type="Gene3D" id="3.80.10.10">
    <property type="entry name" value="Ribonuclease Inhibitor"/>
    <property type="match status" value="1"/>
</dbReference>
<dbReference type="PANTHER" id="PTHR31900:SF34">
    <property type="entry name" value="EMB|CAB62440.1-RELATED"/>
    <property type="match status" value="1"/>
</dbReference>
<proteinExistence type="predicted"/>
<dbReference type="AlphaFoldDB" id="A0A6D2LC85"/>
<dbReference type="InterPro" id="IPR036047">
    <property type="entry name" value="F-box-like_dom_sf"/>
</dbReference>
<dbReference type="SMART" id="SM00256">
    <property type="entry name" value="FBOX"/>
    <property type="match status" value="1"/>
</dbReference>
<gene>
    <name evidence="2" type="ORF">MERR_LOCUS49795</name>
</gene>
<keyword evidence="3" id="KW-1185">Reference proteome</keyword>
<dbReference type="SUPFAM" id="SSF52058">
    <property type="entry name" value="L domain-like"/>
    <property type="match status" value="1"/>
</dbReference>
<dbReference type="InterPro" id="IPR032675">
    <property type="entry name" value="LRR_dom_sf"/>
</dbReference>
<dbReference type="SMART" id="SM00579">
    <property type="entry name" value="FBD"/>
    <property type="match status" value="1"/>
</dbReference>
<reference evidence="2" key="1">
    <citation type="submission" date="2020-01" db="EMBL/GenBank/DDBJ databases">
        <authorList>
            <person name="Mishra B."/>
        </authorList>
    </citation>
    <scope>NUCLEOTIDE SEQUENCE [LARGE SCALE GENOMIC DNA]</scope>
</reference>
<dbReference type="InterPro" id="IPR055411">
    <property type="entry name" value="LRR_FXL15/At3g58940/PEG3-like"/>
</dbReference>
<dbReference type="InterPro" id="IPR006566">
    <property type="entry name" value="FBD"/>
</dbReference>
<name>A0A6D2LC85_9BRAS</name>
<evidence type="ECO:0000259" key="1">
    <source>
        <dbReference type="PROSITE" id="PS50181"/>
    </source>
</evidence>
<dbReference type="SUPFAM" id="SSF81383">
    <property type="entry name" value="F-box domain"/>
    <property type="match status" value="1"/>
</dbReference>
<dbReference type="InterPro" id="IPR001810">
    <property type="entry name" value="F-box_dom"/>
</dbReference>
<dbReference type="CDD" id="cd22160">
    <property type="entry name" value="F-box_AtFBL13-like"/>
    <property type="match status" value="1"/>
</dbReference>
<dbReference type="PANTHER" id="PTHR31900">
    <property type="entry name" value="F-BOX/RNI SUPERFAMILY PROTEIN-RELATED"/>
    <property type="match status" value="1"/>
</dbReference>
<dbReference type="InterPro" id="IPR053781">
    <property type="entry name" value="F-box_AtFBL13-like"/>
</dbReference>
<dbReference type="Proteomes" id="UP000467841">
    <property type="component" value="Unassembled WGS sequence"/>
</dbReference>